<feature type="region of interest" description="Disordered" evidence="1">
    <location>
        <begin position="127"/>
        <end position="148"/>
    </location>
</feature>
<feature type="compositionally biased region" description="Basic and acidic residues" evidence="1">
    <location>
        <begin position="45"/>
        <end position="57"/>
    </location>
</feature>
<comment type="caution">
    <text evidence="2">The sequence shown here is derived from an EMBL/GenBank/DDBJ whole genome shotgun (WGS) entry which is preliminary data.</text>
</comment>
<evidence type="ECO:0000256" key="1">
    <source>
        <dbReference type="SAM" id="MobiDB-lite"/>
    </source>
</evidence>
<dbReference type="EMBL" id="PQXO01002464">
    <property type="protein sequence ID" value="TGO76510.1"/>
    <property type="molecule type" value="Genomic_DNA"/>
</dbReference>
<evidence type="ECO:0000313" key="3">
    <source>
        <dbReference type="Proteomes" id="UP000297280"/>
    </source>
</evidence>
<dbReference type="Proteomes" id="UP000297280">
    <property type="component" value="Unassembled WGS sequence"/>
</dbReference>
<proteinExistence type="predicted"/>
<evidence type="ECO:0000313" key="2">
    <source>
        <dbReference type="EMBL" id="TGO76510.1"/>
    </source>
</evidence>
<protein>
    <submittedName>
        <fullName evidence="2">Uncharacterized protein</fullName>
    </submittedName>
</protein>
<organism evidence="2 3">
    <name type="scientific">Botrytis porri</name>
    <dbReference type="NCBI Taxonomy" id="87229"/>
    <lineage>
        <taxon>Eukaryota</taxon>
        <taxon>Fungi</taxon>
        <taxon>Dikarya</taxon>
        <taxon>Ascomycota</taxon>
        <taxon>Pezizomycotina</taxon>
        <taxon>Leotiomycetes</taxon>
        <taxon>Helotiales</taxon>
        <taxon>Sclerotiniaceae</taxon>
        <taxon>Botrytis</taxon>
    </lineage>
</organism>
<gene>
    <name evidence="2" type="ORF">BPOR_2475g00010</name>
</gene>
<feature type="compositionally biased region" description="Low complexity" evidence="1">
    <location>
        <begin position="18"/>
        <end position="28"/>
    </location>
</feature>
<keyword evidence="3" id="KW-1185">Reference proteome</keyword>
<accession>A0A4Z1JXV9</accession>
<sequence length="148" mass="16411">MMNVNDMLNAEAPSDNTSGGNRPEPEGNNSGGNNPGHPGNNSDTSDLRLELAKRVDSTDSLSGKFYVRTKPTDGETIVCRLGNSRETSITHDILDAVRKTRSNETANVMQPRPGYRYNEMYPRSDNTENVNFPGPNEPINYIRQIPKE</sequence>
<feature type="region of interest" description="Disordered" evidence="1">
    <location>
        <begin position="1"/>
        <end position="58"/>
    </location>
</feature>
<reference evidence="2 3" key="1">
    <citation type="submission" date="2017-12" db="EMBL/GenBank/DDBJ databases">
        <title>Comparative genomics of Botrytis spp.</title>
        <authorList>
            <person name="Valero-Jimenez C.A."/>
            <person name="Tapia P."/>
            <person name="Veloso J."/>
            <person name="Silva-Moreno E."/>
            <person name="Staats M."/>
            <person name="Valdes J.H."/>
            <person name="Van Kan J.A.L."/>
        </authorList>
    </citation>
    <scope>NUCLEOTIDE SEQUENCE [LARGE SCALE GENOMIC DNA]</scope>
    <source>
        <strain evidence="2 3">MUCL3349</strain>
    </source>
</reference>
<dbReference type="AlphaFoldDB" id="A0A4Z1JXV9"/>
<name>A0A4Z1JXV9_9HELO</name>